<feature type="non-terminal residue" evidence="1">
    <location>
        <position position="92"/>
    </location>
</feature>
<accession>A0AA38CDE5</accession>
<keyword evidence="2" id="KW-1185">Reference proteome</keyword>
<proteinExistence type="predicted"/>
<dbReference type="EMBL" id="JAHRHJ020000011">
    <property type="protein sequence ID" value="KAH9294922.1"/>
    <property type="molecule type" value="Genomic_DNA"/>
</dbReference>
<dbReference type="AlphaFoldDB" id="A0AA38CDE5"/>
<feature type="non-terminal residue" evidence="1">
    <location>
        <position position="1"/>
    </location>
</feature>
<comment type="caution">
    <text evidence="1">The sequence shown here is derived from an EMBL/GenBank/DDBJ whole genome shotgun (WGS) entry which is preliminary data.</text>
</comment>
<evidence type="ECO:0000313" key="2">
    <source>
        <dbReference type="Proteomes" id="UP000824469"/>
    </source>
</evidence>
<organism evidence="1 2">
    <name type="scientific">Taxus chinensis</name>
    <name type="common">Chinese yew</name>
    <name type="synonym">Taxus wallichiana var. chinensis</name>
    <dbReference type="NCBI Taxonomy" id="29808"/>
    <lineage>
        <taxon>Eukaryota</taxon>
        <taxon>Viridiplantae</taxon>
        <taxon>Streptophyta</taxon>
        <taxon>Embryophyta</taxon>
        <taxon>Tracheophyta</taxon>
        <taxon>Spermatophyta</taxon>
        <taxon>Pinopsida</taxon>
        <taxon>Pinidae</taxon>
        <taxon>Conifers II</taxon>
        <taxon>Cupressales</taxon>
        <taxon>Taxaceae</taxon>
        <taxon>Taxus</taxon>
    </lineage>
</organism>
<dbReference type="Proteomes" id="UP000824469">
    <property type="component" value="Unassembled WGS sequence"/>
</dbReference>
<sequence length="92" mass="10477">DLEAMVDDMIIAGLNFIKEAFKANEKVINLQVKLTSSIRVMDKELKLWTSCITDLRLMGQADEKILLVNSVFDDAKNNLSKALVFSVEWKMK</sequence>
<gene>
    <name evidence="1" type="ORF">KI387_038510</name>
</gene>
<protein>
    <submittedName>
        <fullName evidence="1">Uncharacterized protein</fullName>
    </submittedName>
</protein>
<evidence type="ECO:0000313" key="1">
    <source>
        <dbReference type="EMBL" id="KAH9294922.1"/>
    </source>
</evidence>
<reference evidence="1 2" key="1">
    <citation type="journal article" date="2021" name="Nat. Plants">
        <title>The Taxus genome provides insights into paclitaxel biosynthesis.</title>
        <authorList>
            <person name="Xiong X."/>
            <person name="Gou J."/>
            <person name="Liao Q."/>
            <person name="Li Y."/>
            <person name="Zhou Q."/>
            <person name="Bi G."/>
            <person name="Li C."/>
            <person name="Du R."/>
            <person name="Wang X."/>
            <person name="Sun T."/>
            <person name="Guo L."/>
            <person name="Liang H."/>
            <person name="Lu P."/>
            <person name="Wu Y."/>
            <person name="Zhang Z."/>
            <person name="Ro D.K."/>
            <person name="Shang Y."/>
            <person name="Huang S."/>
            <person name="Yan J."/>
        </authorList>
    </citation>
    <scope>NUCLEOTIDE SEQUENCE [LARGE SCALE GENOMIC DNA]</scope>
    <source>
        <strain evidence="1">Ta-2019</strain>
    </source>
</reference>
<name>A0AA38CDE5_TAXCH</name>